<gene>
    <name evidence="4" type="ORF">GO499_05855</name>
</gene>
<dbReference type="GO" id="GO:0020037">
    <property type="term" value="F:heme binding"/>
    <property type="evidence" value="ECO:0007669"/>
    <property type="project" value="InterPro"/>
</dbReference>
<feature type="region of interest" description="Disordered" evidence="3">
    <location>
        <begin position="53"/>
        <end position="99"/>
    </location>
</feature>
<dbReference type="SUPFAM" id="SSF48264">
    <property type="entry name" value="Cytochrome P450"/>
    <property type="match status" value="1"/>
</dbReference>
<dbReference type="InterPro" id="IPR001128">
    <property type="entry name" value="Cyt_P450"/>
</dbReference>
<dbReference type="PROSITE" id="PS00086">
    <property type="entry name" value="CYTOCHROME_P450"/>
    <property type="match status" value="1"/>
</dbReference>
<dbReference type="PRINTS" id="PR00385">
    <property type="entry name" value="P450"/>
</dbReference>
<dbReference type="Proteomes" id="UP000464495">
    <property type="component" value="Chromosome"/>
</dbReference>
<dbReference type="KEGG" id="amaq:GO499_05855"/>
<accession>A0A6P1SYQ4</accession>
<dbReference type="PANTHER" id="PTHR46696:SF1">
    <property type="entry name" value="CYTOCHROME P450 YJIB-RELATED"/>
    <property type="match status" value="1"/>
</dbReference>
<dbReference type="Gene3D" id="1.10.630.10">
    <property type="entry name" value="Cytochrome P450"/>
    <property type="match status" value="1"/>
</dbReference>
<dbReference type="InterPro" id="IPR036396">
    <property type="entry name" value="Cyt_P450_sf"/>
</dbReference>
<evidence type="ECO:0000256" key="1">
    <source>
        <dbReference type="ARBA" id="ARBA00010617"/>
    </source>
</evidence>
<evidence type="ECO:0000313" key="4">
    <source>
        <dbReference type="EMBL" id="QHQ34750.1"/>
    </source>
</evidence>
<evidence type="ECO:0000256" key="2">
    <source>
        <dbReference type="RuleBase" id="RU000461"/>
    </source>
</evidence>
<dbReference type="PANTHER" id="PTHR46696">
    <property type="entry name" value="P450, PUTATIVE (EUROFUNG)-RELATED"/>
    <property type="match status" value="1"/>
</dbReference>
<keyword evidence="5" id="KW-1185">Reference proteome</keyword>
<evidence type="ECO:0000313" key="5">
    <source>
        <dbReference type="Proteomes" id="UP000464495"/>
    </source>
</evidence>
<dbReference type="InterPro" id="IPR002397">
    <property type="entry name" value="Cyt_P450_B"/>
</dbReference>
<dbReference type="GO" id="GO:0004497">
    <property type="term" value="F:monooxygenase activity"/>
    <property type="evidence" value="ECO:0007669"/>
    <property type="project" value="UniProtKB-KW"/>
</dbReference>
<keyword evidence="2" id="KW-0479">Metal-binding</keyword>
<name>A0A6P1SYQ4_9RHOB</name>
<keyword evidence="2" id="KW-0560">Oxidoreductase</keyword>
<keyword evidence="2" id="KW-0503">Monooxygenase</keyword>
<proteinExistence type="inferred from homology"/>
<feature type="region of interest" description="Disordered" evidence="3">
    <location>
        <begin position="1"/>
        <end position="35"/>
    </location>
</feature>
<keyword evidence="2" id="KW-0349">Heme</keyword>
<organism evidence="4 5">
    <name type="scientific">Algicella marina</name>
    <dbReference type="NCBI Taxonomy" id="2683284"/>
    <lineage>
        <taxon>Bacteria</taxon>
        <taxon>Pseudomonadati</taxon>
        <taxon>Pseudomonadota</taxon>
        <taxon>Alphaproteobacteria</taxon>
        <taxon>Rhodobacterales</taxon>
        <taxon>Paracoccaceae</taxon>
        <taxon>Algicella</taxon>
    </lineage>
</organism>
<protein>
    <submittedName>
        <fullName evidence="4">Cytochrome P450</fullName>
    </submittedName>
</protein>
<dbReference type="InterPro" id="IPR017972">
    <property type="entry name" value="Cyt_P450_CS"/>
</dbReference>
<dbReference type="GO" id="GO:0005506">
    <property type="term" value="F:iron ion binding"/>
    <property type="evidence" value="ECO:0007669"/>
    <property type="project" value="InterPro"/>
</dbReference>
<dbReference type="GO" id="GO:0016705">
    <property type="term" value="F:oxidoreductase activity, acting on paired donors, with incorporation or reduction of molecular oxygen"/>
    <property type="evidence" value="ECO:0007669"/>
    <property type="project" value="InterPro"/>
</dbReference>
<comment type="similarity">
    <text evidence="1 2">Belongs to the cytochrome P450 family.</text>
</comment>
<dbReference type="PRINTS" id="PR00359">
    <property type="entry name" value="BP450"/>
</dbReference>
<evidence type="ECO:0000256" key="3">
    <source>
        <dbReference type="SAM" id="MobiDB-lite"/>
    </source>
</evidence>
<dbReference type="EMBL" id="CP046620">
    <property type="protein sequence ID" value="QHQ34750.1"/>
    <property type="molecule type" value="Genomic_DNA"/>
</dbReference>
<sequence length="485" mass="52513">MQPSAHTGQHGARPANGEQQRQTPQPGDHPCPCPLPHGSASLFRWATTASIKQSAAGKASPTAPAVVRRGKSGYTPATVPQGVSTMPGKAIPTAPRRASGTDDLTFVRQLQALGHPFVANSFGLVFAFSHAHLQYFLTDDATRQLELDILQMQEITAGPLHEFIDHSLLFSNGEVHRRRRTPLARAFAFPLMDALRPAVRQEAQALIRPLIGKGPTPFLEAVAGPFPARIVAGILGLPDADIPAFTRRVYSAIRGLSIQRSENIAATTEDTRHLLAYVAELLADRRRTPQDDFLSQYVARTAESPLSEAEVRAQIVTLILAGSDTTRAALTAILSRLLHTPDQWSLLKDDPDRHLQGAVAEGLRLEPVIGSYARVTTRQLELEGYHLPAGTIVGPLSLTALRDPEIYADPDTMDITRRDHPRLHPIFGAGPHRCLGEALARIELEEALRVIATEAPETTCIGPPAELRGLGAVREVVGMTVEFAA</sequence>
<reference evidence="4 5" key="1">
    <citation type="submission" date="2019-12" db="EMBL/GenBank/DDBJ databases">
        <title>Complete genome sequence of Algicella marina strain 9Alg 56(T) isolated from the red alga Tichocarpus crinitus.</title>
        <authorList>
            <person name="Kim S.-G."/>
            <person name="Nedashkovskaya O.I."/>
        </authorList>
    </citation>
    <scope>NUCLEOTIDE SEQUENCE [LARGE SCALE GENOMIC DNA]</scope>
    <source>
        <strain evidence="4 5">9Alg 56</strain>
    </source>
</reference>
<dbReference type="AlphaFoldDB" id="A0A6P1SYQ4"/>
<keyword evidence="2" id="KW-0408">Iron</keyword>
<dbReference type="Pfam" id="PF00067">
    <property type="entry name" value="p450"/>
    <property type="match status" value="1"/>
</dbReference>